<evidence type="ECO:0000313" key="2">
    <source>
        <dbReference type="Proteomes" id="UP000030045"/>
    </source>
</evidence>
<sequence length="47" mass="5374">MQTYEITLSTGTWYILAPNSEQAAWSALELSKEKQATLINVRVSDEW</sequence>
<name>A0A096VKE0_9CAUD</name>
<dbReference type="OrthoDB" id="40815at10239"/>
<protein>
    <submittedName>
        <fullName evidence="1">Uncharacterized protein</fullName>
    </submittedName>
</protein>
<organism evidence="1 2">
    <name type="scientific">Synechococcus phage S-CBP1</name>
    <dbReference type="NCBI Taxonomy" id="1273711"/>
    <lineage>
        <taxon>Viruses</taxon>
        <taxon>Duplodnaviria</taxon>
        <taxon>Heunggongvirae</taxon>
        <taxon>Uroviricota</taxon>
        <taxon>Caudoviricetes</taxon>
        <taxon>Autographivirales</taxon>
        <taxon>Sechaudvirinae</taxon>
        <taxon>Angmobvirus</taxon>
        <taxon>Angmobvirus SCBP1</taxon>
    </lineage>
</organism>
<evidence type="ECO:0000313" key="1">
    <source>
        <dbReference type="EMBL" id="AGK86515.1"/>
    </source>
</evidence>
<keyword evidence="2" id="KW-1185">Reference proteome</keyword>
<reference evidence="1 2" key="2">
    <citation type="journal article" date="2015" name="PLoS ONE">
        <title>Comparative Genomic and Phylogenomic Analyses Reveal a Conserved Core Genome Shared by Estuarine and Oceanic Cyanopodoviruses.</title>
        <authorList>
            <person name="Huang S."/>
            <person name="Zhang S."/>
            <person name="Jiao N."/>
            <person name="Chen F."/>
        </authorList>
    </citation>
    <scope>NUCLEOTIDE SEQUENCE [LARGE SCALE GENOMIC DNA]</scope>
</reference>
<dbReference type="EMBL" id="KC310802">
    <property type="protein sequence ID" value="AGK86515.1"/>
    <property type="molecule type" value="Genomic_DNA"/>
</dbReference>
<gene>
    <name evidence="1" type="ORF">S-CBP1_0009</name>
</gene>
<dbReference type="GeneID" id="22112089"/>
<proteinExistence type="predicted"/>
<reference evidence="2" key="1">
    <citation type="submission" date="2012-12" db="EMBL/GenBank/DDBJ databases">
        <title>Genomics of marine cyanopodoviruses.</title>
        <authorList>
            <person name="Huang S."/>
            <person name="Chen F."/>
        </authorList>
    </citation>
    <scope>NUCLEOTIDE SEQUENCE [LARGE SCALE GENOMIC DNA]</scope>
</reference>
<dbReference type="KEGG" id="vg:22112089"/>
<accession>A0A096VKE0</accession>
<dbReference type="Proteomes" id="UP000030045">
    <property type="component" value="Segment"/>
</dbReference>
<dbReference type="RefSeq" id="YP_009103170.1">
    <property type="nucleotide sequence ID" value="NC_025456.1"/>
</dbReference>